<gene>
    <name evidence="4" type="ORF">DPMN_150735</name>
</gene>
<dbReference type="GO" id="GO:0003676">
    <property type="term" value="F:nucleic acid binding"/>
    <property type="evidence" value="ECO:0007669"/>
    <property type="project" value="InterPro"/>
</dbReference>
<evidence type="ECO:0000313" key="4">
    <source>
        <dbReference type="EMBL" id="KAH3797160.1"/>
    </source>
</evidence>
<sequence>MHRWGSSELKIGTLFFYCREPQNPVDKNVIAVYSNVEFHRKLSYVKKEDAIKLANVFRFVDGAFYLKAKDRLSKFGRKGPMQCGF</sequence>
<dbReference type="Gene3D" id="3.30.70.2330">
    <property type="match status" value="1"/>
</dbReference>
<keyword evidence="1" id="KW-0479">Metal-binding</keyword>
<name>A0A9D4FIJ1_DREPO</name>
<reference evidence="4" key="2">
    <citation type="submission" date="2020-11" db="EMBL/GenBank/DDBJ databases">
        <authorList>
            <person name="McCartney M.A."/>
            <person name="Auch B."/>
            <person name="Kono T."/>
            <person name="Mallez S."/>
            <person name="Becker A."/>
            <person name="Gohl D.M."/>
            <person name="Silverstein K.A.T."/>
            <person name="Koren S."/>
            <person name="Bechman K.B."/>
            <person name="Herman A."/>
            <person name="Abrahante J.E."/>
            <person name="Garbe J."/>
        </authorList>
    </citation>
    <scope>NUCLEOTIDE SEQUENCE</scope>
    <source>
        <strain evidence="4">Duluth1</strain>
        <tissue evidence="4">Whole animal</tissue>
    </source>
</reference>
<dbReference type="Proteomes" id="UP000828390">
    <property type="component" value="Unassembled WGS sequence"/>
</dbReference>
<protein>
    <recommendedName>
        <fullName evidence="3">HIRAN domain-containing protein</fullName>
    </recommendedName>
</protein>
<evidence type="ECO:0000256" key="1">
    <source>
        <dbReference type="ARBA" id="ARBA00022723"/>
    </source>
</evidence>
<dbReference type="GO" id="GO:0008270">
    <property type="term" value="F:zinc ion binding"/>
    <property type="evidence" value="ECO:0007669"/>
    <property type="project" value="InterPro"/>
</dbReference>
<dbReference type="InterPro" id="IPR014905">
    <property type="entry name" value="HIRAN"/>
</dbReference>
<reference evidence="4" key="1">
    <citation type="journal article" date="2019" name="bioRxiv">
        <title>The Genome of the Zebra Mussel, Dreissena polymorpha: A Resource for Invasive Species Research.</title>
        <authorList>
            <person name="McCartney M.A."/>
            <person name="Auch B."/>
            <person name="Kono T."/>
            <person name="Mallez S."/>
            <person name="Zhang Y."/>
            <person name="Obille A."/>
            <person name="Becker A."/>
            <person name="Abrahante J.E."/>
            <person name="Garbe J."/>
            <person name="Badalamenti J.P."/>
            <person name="Herman A."/>
            <person name="Mangelson H."/>
            <person name="Liachko I."/>
            <person name="Sullivan S."/>
            <person name="Sone E.D."/>
            <person name="Koren S."/>
            <person name="Silverstein K.A.T."/>
            <person name="Beckman K.B."/>
            <person name="Gohl D.M."/>
        </authorList>
    </citation>
    <scope>NUCLEOTIDE SEQUENCE</scope>
    <source>
        <strain evidence="4">Duluth1</strain>
        <tissue evidence="4">Whole animal</tissue>
    </source>
</reference>
<evidence type="ECO:0000313" key="5">
    <source>
        <dbReference type="Proteomes" id="UP000828390"/>
    </source>
</evidence>
<keyword evidence="2" id="KW-0378">Hydrolase</keyword>
<comment type="caution">
    <text evidence="4">The sequence shown here is derived from an EMBL/GenBank/DDBJ whole genome shotgun (WGS) entry which is preliminary data.</text>
</comment>
<proteinExistence type="predicted"/>
<organism evidence="4 5">
    <name type="scientific">Dreissena polymorpha</name>
    <name type="common">Zebra mussel</name>
    <name type="synonym">Mytilus polymorpha</name>
    <dbReference type="NCBI Taxonomy" id="45954"/>
    <lineage>
        <taxon>Eukaryota</taxon>
        <taxon>Metazoa</taxon>
        <taxon>Spiralia</taxon>
        <taxon>Lophotrochozoa</taxon>
        <taxon>Mollusca</taxon>
        <taxon>Bivalvia</taxon>
        <taxon>Autobranchia</taxon>
        <taxon>Heteroconchia</taxon>
        <taxon>Euheterodonta</taxon>
        <taxon>Imparidentia</taxon>
        <taxon>Neoheterodontei</taxon>
        <taxon>Myida</taxon>
        <taxon>Dreissenoidea</taxon>
        <taxon>Dreissenidae</taxon>
        <taxon>Dreissena</taxon>
    </lineage>
</organism>
<dbReference type="AlphaFoldDB" id="A0A9D4FIJ1"/>
<dbReference type="GO" id="GO:0016818">
    <property type="term" value="F:hydrolase activity, acting on acid anhydrides, in phosphorus-containing anhydrides"/>
    <property type="evidence" value="ECO:0007669"/>
    <property type="project" value="InterPro"/>
</dbReference>
<evidence type="ECO:0000259" key="3">
    <source>
        <dbReference type="Pfam" id="PF08797"/>
    </source>
</evidence>
<feature type="domain" description="HIRAN" evidence="3">
    <location>
        <begin position="6"/>
        <end position="58"/>
    </location>
</feature>
<dbReference type="Pfam" id="PF08797">
    <property type="entry name" value="HIRAN"/>
    <property type="match status" value="1"/>
</dbReference>
<evidence type="ECO:0000256" key="2">
    <source>
        <dbReference type="ARBA" id="ARBA00022801"/>
    </source>
</evidence>
<keyword evidence="5" id="KW-1185">Reference proteome</keyword>
<dbReference type="EMBL" id="JAIWYP010000007">
    <property type="protein sequence ID" value="KAH3797160.1"/>
    <property type="molecule type" value="Genomic_DNA"/>
</dbReference>
<accession>A0A9D4FIJ1</accession>